<evidence type="ECO:0000256" key="6">
    <source>
        <dbReference type="ARBA" id="ARBA00023319"/>
    </source>
</evidence>
<protein>
    <submittedName>
        <fullName evidence="11">Leucine-rich repeats and immunoglobulin-like domains protein 3</fullName>
    </submittedName>
</protein>
<accession>A0A9Q1CJI0</accession>
<evidence type="ECO:0000256" key="7">
    <source>
        <dbReference type="SAM" id="MobiDB-lite"/>
    </source>
</evidence>
<sequence>MAFLPDVRWWMISTCLAILLSTIFVSGSTPSPNILCPQDCSCLSSMVACNRQRLREVPTDLPSWTTVLELQTNRISYLRDNSFSGLDHLESLDISNNRLRNISDGVFRTLDKLTILEIYRNKLSSIPAIANRLPNLDKLIIHHNLIQNVSSADFAGLSQLRVLDLNTNRLSSLSPYVFASLTSLQELYLDSNRLTRLPAVALANLTNLRVLKLSKNNIGSFEAFPKLPLLRLLDLDGNRIRAIPSLAFDGLGSLQEIFFRHNEIVKLNAGAFYGLSSIHVLDLSWNAIGMVDQPWLYGLENLRELILSHNHINSTNPEGFKFCTFLEKMNLSSNRLETLEADGLSELSNLRYLYVDNNRIANIEDGAFRGLQNLQTLVLRDNIISWQIEDMTGAFEGLEELQVLDIANNNVRHLPVGAFIGLDSLRKLDMRGNDIATIQENPFDDAPELQELFMNTTELFCDCQVAWFADWIRETGLTREVAGSCSYPSTLVGRDIFQIEKADLVCDMRPQPYIVQQPEAIVALRGDNVSLVCIAATTSDAELTVVWRKDTKQLKDANPLNIASKGPGDINEFTSVLSLPNVNDDNQGRYQCVFINEFGKASTRKVKVTVHVFPTFIKKPENVRQRVGGSAKLECSASGQPTPEIAWRKDGGSDFPAALDRRFHVLPHSDKFFIVELKQADMGVYSCSATNSAGTIVANATLTVLQDPYFVEPLLDQQVTLGETAVLECIVDGSPPPTIEWLKDGELFDPLDRHRLAKGGDGHFVIIIAAQKEDEGKYTCRATNSENTVEGTATLTMQTEGALLLSVTTTTGIIIIAVVCCIVGTSIIWVIIIYQTRKLRRRYAPASSDNTSLPAEIPSTSLNGSSEGTIHQETSSGVSSEATDKYQQENSDCDSMEDINRGDHVPFPHHVRTAAIFPSEMGIADPPEYNICNQRIPEECMGEQRYHQLPHNVEIHRGPIYPSEYLQNTHANAEEQPFLEINELARQRHLSDQEDLPLNLVQVRSSEMEPLQSEAEENKRLDQMSISSANTYPAMPRYIRSWRDVASDEDASHPRHQSPNNHLCAHKNALGGTDSLKPPSPQKHRTRKARASEKPAIHGDKMQSKKCPSHRKMDSGRRIGGPNRGVPQSSFSTSQLPVNSSTSLDVPAVPYHSLQRLSTSTEV</sequence>
<dbReference type="Gene3D" id="2.60.40.10">
    <property type="entry name" value="Immunoglobulins"/>
    <property type="match status" value="3"/>
</dbReference>
<dbReference type="SMART" id="SM00408">
    <property type="entry name" value="IGc2"/>
    <property type="match status" value="3"/>
</dbReference>
<dbReference type="Gene3D" id="3.80.10.10">
    <property type="entry name" value="Ribonuclease Inhibitor"/>
    <property type="match status" value="4"/>
</dbReference>
<feature type="compositionally biased region" description="Basic and acidic residues" evidence="7">
    <location>
        <begin position="1090"/>
        <end position="1103"/>
    </location>
</feature>
<evidence type="ECO:0000256" key="9">
    <source>
        <dbReference type="SAM" id="SignalP"/>
    </source>
</evidence>
<feature type="region of interest" description="Disordered" evidence="7">
    <location>
        <begin position="846"/>
        <end position="885"/>
    </location>
</feature>
<dbReference type="InterPro" id="IPR007110">
    <property type="entry name" value="Ig-like_dom"/>
</dbReference>
<dbReference type="SMART" id="SM00364">
    <property type="entry name" value="LRR_BAC"/>
    <property type="match status" value="7"/>
</dbReference>
<dbReference type="InterPro" id="IPR013098">
    <property type="entry name" value="Ig_I-set"/>
</dbReference>
<organism evidence="11 12">
    <name type="scientific">Holothuria leucospilota</name>
    <name type="common">Black long sea cucumber</name>
    <name type="synonym">Mertensiothuria leucospilota</name>
    <dbReference type="NCBI Taxonomy" id="206669"/>
    <lineage>
        <taxon>Eukaryota</taxon>
        <taxon>Metazoa</taxon>
        <taxon>Echinodermata</taxon>
        <taxon>Eleutherozoa</taxon>
        <taxon>Echinozoa</taxon>
        <taxon>Holothuroidea</taxon>
        <taxon>Aspidochirotacea</taxon>
        <taxon>Aspidochirotida</taxon>
        <taxon>Holothuriidae</taxon>
        <taxon>Holothuria</taxon>
    </lineage>
</organism>
<feature type="transmembrane region" description="Helical" evidence="8">
    <location>
        <begin position="813"/>
        <end position="834"/>
    </location>
</feature>
<dbReference type="Pfam" id="PF07679">
    <property type="entry name" value="I-set"/>
    <property type="match status" value="2"/>
</dbReference>
<dbReference type="SUPFAM" id="SSF48726">
    <property type="entry name" value="Immunoglobulin"/>
    <property type="match status" value="3"/>
</dbReference>
<feature type="chain" id="PRO_5040247703" evidence="9">
    <location>
        <begin position="28"/>
        <end position="1163"/>
    </location>
</feature>
<evidence type="ECO:0000256" key="3">
    <source>
        <dbReference type="ARBA" id="ARBA00022737"/>
    </source>
</evidence>
<keyword evidence="5" id="KW-0325">Glycoprotein</keyword>
<dbReference type="PROSITE" id="PS50835">
    <property type="entry name" value="IG_LIKE"/>
    <property type="match status" value="3"/>
</dbReference>
<dbReference type="AlphaFoldDB" id="A0A9Q1CJI0"/>
<dbReference type="PANTHER" id="PTHR24366">
    <property type="entry name" value="IG(IMMUNOGLOBULIN) AND LRR(LEUCINE RICH REPEAT) DOMAINS"/>
    <property type="match status" value="1"/>
</dbReference>
<dbReference type="SMART" id="SM00365">
    <property type="entry name" value="LRR_SD22"/>
    <property type="match status" value="10"/>
</dbReference>
<keyword evidence="6" id="KW-0393">Immunoglobulin domain</keyword>
<dbReference type="Proteomes" id="UP001152320">
    <property type="component" value="Chromosome 2"/>
</dbReference>
<dbReference type="InterPro" id="IPR013783">
    <property type="entry name" value="Ig-like_fold"/>
</dbReference>
<dbReference type="InterPro" id="IPR003598">
    <property type="entry name" value="Ig_sub2"/>
</dbReference>
<dbReference type="SMART" id="SM00369">
    <property type="entry name" value="LRR_TYP"/>
    <property type="match status" value="16"/>
</dbReference>
<feature type="domain" description="Ig-like" evidence="10">
    <location>
        <begin position="614"/>
        <end position="703"/>
    </location>
</feature>
<feature type="region of interest" description="Disordered" evidence="7">
    <location>
        <begin position="1046"/>
        <end position="1163"/>
    </location>
</feature>
<comment type="caution">
    <text evidence="11">The sequence shown here is derived from an EMBL/GenBank/DDBJ whole genome shotgun (WGS) entry which is preliminary data.</text>
</comment>
<feature type="domain" description="Ig-like" evidence="10">
    <location>
        <begin position="708"/>
        <end position="796"/>
    </location>
</feature>
<dbReference type="InterPro" id="IPR003591">
    <property type="entry name" value="Leu-rich_rpt_typical-subtyp"/>
</dbReference>
<keyword evidence="3" id="KW-0677">Repeat</keyword>
<keyword evidence="8" id="KW-1133">Transmembrane helix</keyword>
<dbReference type="CDD" id="cd00096">
    <property type="entry name" value="Ig"/>
    <property type="match status" value="1"/>
</dbReference>
<evidence type="ECO:0000256" key="1">
    <source>
        <dbReference type="ARBA" id="ARBA00022614"/>
    </source>
</evidence>
<dbReference type="InterPro" id="IPR032675">
    <property type="entry name" value="LRR_dom_sf"/>
</dbReference>
<feature type="signal peptide" evidence="9">
    <location>
        <begin position="1"/>
        <end position="27"/>
    </location>
</feature>
<dbReference type="PANTHER" id="PTHR24366:SF161">
    <property type="entry name" value="TIR DOMAIN-CONTAINING PROTEIN"/>
    <property type="match status" value="1"/>
</dbReference>
<feature type="domain" description="Ig-like" evidence="10">
    <location>
        <begin position="512"/>
        <end position="609"/>
    </location>
</feature>
<dbReference type="InterPro" id="IPR036179">
    <property type="entry name" value="Ig-like_dom_sf"/>
</dbReference>
<evidence type="ECO:0000256" key="8">
    <source>
        <dbReference type="SAM" id="Phobius"/>
    </source>
</evidence>
<dbReference type="Pfam" id="PF13855">
    <property type="entry name" value="LRR_8"/>
    <property type="match status" value="5"/>
</dbReference>
<dbReference type="OrthoDB" id="5917255at2759"/>
<keyword evidence="12" id="KW-1185">Reference proteome</keyword>
<evidence type="ECO:0000256" key="4">
    <source>
        <dbReference type="ARBA" id="ARBA00023157"/>
    </source>
</evidence>
<feature type="region of interest" description="Disordered" evidence="7">
    <location>
        <begin position="1007"/>
        <end position="1028"/>
    </location>
</feature>
<keyword evidence="1" id="KW-0433">Leucine-rich repeat</keyword>
<keyword evidence="4" id="KW-1015">Disulfide bond</keyword>
<evidence type="ECO:0000259" key="10">
    <source>
        <dbReference type="PROSITE" id="PS50835"/>
    </source>
</evidence>
<keyword evidence="8" id="KW-0472">Membrane</keyword>
<dbReference type="FunFam" id="2.60.40.10:FF:000150">
    <property type="entry name" value="Leucine rich repeats and immunoglobulin like domains 3"/>
    <property type="match status" value="1"/>
</dbReference>
<dbReference type="FunFam" id="3.80.10.10:FF:000023">
    <property type="entry name" value="Leucine rich repeats and immunoglobulin like domains 3"/>
    <property type="match status" value="1"/>
</dbReference>
<dbReference type="InterPro" id="IPR003599">
    <property type="entry name" value="Ig_sub"/>
</dbReference>
<proteinExistence type="predicted"/>
<dbReference type="Pfam" id="PF13927">
    <property type="entry name" value="Ig_3"/>
    <property type="match status" value="1"/>
</dbReference>
<dbReference type="SMART" id="SM00409">
    <property type="entry name" value="IG"/>
    <property type="match status" value="3"/>
</dbReference>
<gene>
    <name evidence="11" type="ORF">HOLleu_05195</name>
</gene>
<dbReference type="EMBL" id="JAIZAY010000002">
    <property type="protein sequence ID" value="KAJ8046507.1"/>
    <property type="molecule type" value="Genomic_DNA"/>
</dbReference>
<keyword evidence="8" id="KW-0812">Transmembrane</keyword>
<dbReference type="FunFam" id="2.60.40.10:FF:000107">
    <property type="entry name" value="Myosin, light chain kinase a"/>
    <property type="match status" value="1"/>
</dbReference>
<dbReference type="PROSITE" id="PS51450">
    <property type="entry name" value="LRR"/>
    <property type="match status" value="6"/>
</dbReference>
<keyword evidence="2 9" id="KW-0732">Signal</keyword>
<evidence type="ECO:0000256" key="2">
    <source>
        <dbReference type="ARBA" id="ARBA00022729"/>
    </source>
</evidence>
<dbReference type="InterPro" id="IPR001611">
    <property type="entry name" value="Leu-rich_rpt"/>
</dbReference>
<dbReference type="FunFam" id="3.80.10.10:FF:000770">
    <property type="entry name" value="Uncharacterized protein"/>
    <property type="match status" value="1"/>
</dbReference>
<evidence type="ECO:0000313" key="11">
    <source>
        <dbReference type="EMBL" id="KAJ8046507.1"/>
    </source>
</evidence>
<feature type="compositionally biased region" description="Polar residues" evidence="7">
    <location>
        <begin position="847"/>
        <end position="881"/>
    </location>
</feature>
<name>A0A9Q1CJI0_HOLLE</name>
<evidence type="ECO:0000256" key="5">
    <source>
        <dbReference type="ARBA" id="ARBA00023180"/>
    </source>
</evidence>
<reference evidence="11" key="1">
    <citation type="submission" date="2021-10" db="EMBL/GenBank/DDBJ databases">
        <title>Tropical sea cucumber genome reveals ecological adaptation and Cuvierian tubules defense mechanism.</title>
        <authorList>
            <person name="Chen T."/>
        </authorList>
    </citation>
    <scope>NUCLEOTIDE SEQUENCE</scope>
    <source>
        <strain evidence="11">Nanhai2018</strain>
        <tissue evidence="11">Muscle</tissue>
    </source>
</reference>
<feature type="compositionally biased region" description="Polar residues" evidence="7">
    <location>
        <begin position="1126"/>
        <end position="1144"/>
    </location>
</feature>
<dbReference type="PRINTS" id="PR00019">
    <property type="entry name" value="LEURICHRPT"/>
</dbReference>
<evidence type="ECO:0000313" key="12">
    <source>
        <dbReference type="Proteomes" id="UP001152320"/>
    </source>
</evidence>
<dbReference type="SUPFAM" id="SSF52058">
    <property type="entry name" value="L domain-like"/>
    <property type="match status" value="2"/>
</dbReference>